<name>A0A3S5AZJ0_9PLAT</name>
<dbReference type="Proteomes" id="UP000784294">
    <property type="component" value="Unassembled WGS sequence"/>
</dbReference>
<dbReference type="EMBL" id="CAAALY010005272">
    <property type="protein sequence ID" value="VEL09021.1"/>
    <property type="molecule type" value="Genomic_DNA"/>
</dbReference>
<reference evidence="1" key="1">
    <citation type="submission" date="2018-11" db="EMBL/GenBank/DDBJ databases">
        <authorList>
            <consortium name="Pathogen Informatics"/>
        </authorList>
    </citation>
    <scope>NUCLEOTIDE SEQUENCE</scope>
</reference>
<proteinExistence type="predicted"/>
<keyword evidence="2" id="KW-1185">Reference proteome</keyword>
<protein>
    <submittedName>
        <fullName evidence="1">Uncharacterized protein</fullName>
    </submittedName>
</protein>
<accession>A0A3S5AZJ0</accession>
<organism evidence="1 2">
    <name type="scientific">Protopolystoma xenopodis</name>
    <dbReference type="NCBI Taxonomy" id="117903"/>
    <lineage>
        <taxon>Eukaryota</taxon>
        <taxon>Metazoa</taxon>
        <taxon>Spiralia</taxon>
        <taxon>Lophotrochozoa</taxon>
        <taxon>Platyhelminthes</taxon>
        <taxon>Monogenea</taxon>
        <taxon>Polyopisthocotylea</taxon>
        <taxon>Polystomatidea</taxon>
        <taxon>Polystomatidae</taxon>
        <taxon>Protopolystoma</taxon>
    </lineage>
</organism>
<evidence type="ECO:0000313" key="1">
    <source>
        <dbReference type="EMBL" id="VEL09021.1"/>
    </source>
</evidence>
<sequence length="97" mass="10292">MSIVDCPVAYDNFCRGVVATSSARTVIIPSPDCLEANRLSQYAKHVAQQVSAANCNPGPNGDANGVQSALLQPMPMRRGKAPPEATKFSNFVNALFP</sequence>
<gene>
    <name evidence="1" type="ORF">PXEA_LOCUS2461</name>
</gene>
<dbReference type="AlphaFoldDB" id="A0A3S5AZJ0"/>
<evidence type="ECO:0000313" key="2">
    <source>
        <dbReference type="Proteomes" id="UP000784294"/>
    </source>
</evidence>
<dbReference type="OrthoDB" id="9937820at2759"/>
<comment type="caution">
    <text evidence="1">The sequence shown here is derived from an EMBL/GenBank/DDBJ whole genome shotgun (WGS) entry which is preliminary data.</text>
</comment>